<reference evidence="10" key="1">
    <citation type="journal article" date="2007" name="PLoS ONE">
        <title>The first genome sequence of an elite grapevine cultivar (Pinot noir Vitis vinifera L.): coping with a highly heterozygous genome.</title>
        <authorList>
            <person name="Velasco R."/>
            <person name="Zharkikh A."/>
            <person name="Troggio M."/>
            <person name="Cartwright D.A."/>
            <person name="Cestaro A."/>
            <person name="Pruss D."/>
            <person name="Pindo M."/>
            <person name="FitzGerald L.M."/>
            <person name="Vezzulli S."/>
            <person name="Reid J."/>
            <person name="Malacarne G."/>
            <person name="Iliev D."/>
            <person name="Coppola G."/>
            <person name="Wardell B."/>
            <person name="Micheletti D."/>
            <person name="Macalma T."/>
            <person name="Facci M."/>
            <person name="Mitchell J.T."/>
            <person name="Perazzolli M."/>
            <person name="Eldredge G."/>
            <person name="Gatto P."/>
            <person name="Oyzerski R."/>
            <person name="Moretto M."/>
            <person name="Gutin N."/>
            <person name="Stefanini M."/>
            <person name="Chen Y."/>
            <person name="Segala C."/>
            <person name="Davenport C."/>
            <person name="Dematte L."/>
            <person name="Mraz A."/>
            <person name="Battilana J."/>
            <person name="Stormo K."/>
            <person name="Costa F."/>
            <person name="Tao Q."/>
            <person name="Si-Ammour A."/>
            <person name="Harkins T."/>
            <person name="Lackey A."/>
            <person name="Perbost C."/>
            <person name="Taillon B."/>
            <person name="Stella A."/>
            <person name="Solovyev V."/>
            <person name="Fawcett J.A."/>
            <person name="Sterck L."/>
            <person name="Vandepoele K."/>
            <person name="Grando S.M."/>
            <person name="Toppo S."/>
            <person name="Moser C."/>
            <person name="Lanchbury J."/>
            <person name="Bogden R."/>
            <person name="Skolnick M."/>
            <person name="Sgaramella V."/>
            <person name="Bhatnagar S.K."/>
            <person name="Fontana P."/>
            <person name="Gutin A."/>
            <person name="Van de Peer Y."/>
            <person name="Salamini F."/>
            <person name="Viola R."/>
        </authorList>
    </citation>
    <scope>NUCLEOTIDE SEQUENCE</scope>
</reference>
<feature type="transmembrane region" description="Helical" evidence="8">
    <location>
        <begin position="484"/>
        <end position="508"/>
    </location>
</feature>
<keyword evidence="3" id="KW-0677">Repeat</keyword>
<dbReference type="Pfam" id="PF00023">
    <property type="entry name" value="Ank"/>
    <property type="match status" value="1"/>
</dbReference>
<dbReference type="InterPro" id="IPR036770">
    <property type="entry name" value="Ankyrin_rpt-contain_sf"/>
</dbReference>
<name>A5BD39_VITVI</name>
<evidence type="ECO:0000256" key="2">
    <source>
        <dbReference type="ARBA" id="ARBA00022692"/>
    </source>
</evidence>
<dbReference type="EMBL" id="AM455078">
    <property type="protein sequence ID" value="CAN63354.1"/>
    <property type="molecule type" value="Genomic_DNA"/>
</dbReference>
<dbReference type="SUPFAM" id="SSF48403">
    <property type="entry name" value="Ankyrin repeat"/>
    <property type="match status" value="1"/>
</dbReference>
<feature type="domain" description="PGG" evidence="9">
    <location>
        <begin position="464"/>
        <end position="546"/>
    </location>
</feature>
<dbReference type="Pfam" id="PF12796">
    <property type="entry name" value="Ank_2"/>
    <property type="match status" value="3"/>
</dbReference>
<dbReference type="InterPro" id="IPR002110">
    <property type="entry name" value="Ankyrin_rpt"/>
</dbReference>
<evidence type="ECO:0000256" key="7">
    <source>
        <dbReference type="SAM" id="MobiDB-lite"/>
    </source>
</evidence>
<comment type="subcellular location">
    <subcellularLocation>
        <location evidence="1">Membrane</location>
        <topology evidence="1">Multi-pass membrane protein</topology>
    </subcellularLocation>
</comment>
<evidence type="ECO:0000256" key="1">
    <source>
        <dbReference type="ARBA" id="ARBA00004141"/>
    </source>
</evidence>
<feature type="compositionally biased region" description="Polar residues" evidence="7">
    <location>
        <begin position="381"/>
        <end position="401"/>
    </location>
</feature>
<keyword evidence="5" id="KW-0040">ANK repeat</keyword>
<evidence type="ECO:0000256" key="5">
    <source>
        <dbReference type="ARBA" id="ARBA00023043"/>
    </source>
</evidence>
<evidence type="ECO:0000313" key="10">
    <source>
        <dbReference type="EMBL" id="CAN63354.1"/>
    </source>
</evidence>
<feature type="transmembrane region" description="Helical" evidence="8">
    <location>
        <begin position="528"/>
        <end position="548"/>
    </location>
</feature>
<evidence type="ECO:0000256" key="6">
    <source>
        <dbReference type="ARBA" id="ARBA00023136"/>
    </source>
</evidence>
<accession>A5BD39</accession>
<sequence>MADALFSVVFDILIQRVHQAIAVAVDHDEISNLNLHVGFDSSHRKNTALHIAARVGNKKMVEALLSEGTPASLLTENSKHETPLHIAARSGHVHVVKFLIDWATQSTDVEAGGIQQVLRMRNMEGNTPLHEAVRNGHHSTVLVLVEANDSDLLVSLNNAGESPLFMAVDVRASEIVKTILPNSNPYSLLHRSSDGQTILHRAILRADLKTMKIIIQHMPELVNEKDSCGRSPLHYAAASGALALVDHLLQLKPSNGSFLDNNLATPAHMAAENGHLNVLKLFVKRCRYWVELLNNHHQNILHVAAQNGHLKVVRYIQNMFMVNDLLNETDEDGNTPLHLAAAKLHSSIVSTLVQTGNMDTTAINKKGETVLDIARKFQLVSPSNEGNEGTDGNQAQATPNKTGCAGDEKIEAKKQRTIEILKAASAKQAKKLEGILEQEDLIIESIRDKRRKEMAGTLIRHSPFPGGIQSEGPHQGMAVLTRKAAFKAFIVTDTVAMTTSMTAAVILFTSSWNDEKNKWNLHFIALQLLWMSLASMGLAFLTGLFTVLSHSMELAIMLKGGMEEPPFLGITKLARSLVLGSIRIRMFDVFERVLQEVSYVPQLNGNCISLVMLDQSGCTFKAEN</sequence>
<dbReference type="ExpressionAtlas" id="A5BD39">
    <property type="expression patterns" value="baseline and differential"/>
</dbReference>
<keyword evidence="6 8" id="KW-0472">Membrane</keyword>
<gene>
    <name evidence="10" type="ORF">VITISV_004974</name>
</gene>
<dbReference type="PANTHER" id="PTHR24186:SF46">
    <property type="entry name" value="PROTEIN ACCELERATED CELL DEATH 6-LIKE"/>
    <property type="match status" value="1"/>
</dbReference>
<dbReference type="AlphaFoldDB" id="A5BD39"/>
<dbReference type="PANTHER" id="PTHR24186">
    <property type="entry name" value="PROTEIN PHOSPHATASE 1 REGULATORY SUBUNIT"/>
    <property type="match status" value="1"/>
</dbReference>
<dbReference type="SMART" id="SM00248">
    <property type="entry name" value="ANK"/>
    <property type="match status" value="9"/>
</dbReference>
<evidence type="ECO:0000256" key="8">
    <source>
        <dbReference type="SAM" id="Phobius"/>
    </source>
</evidence>
<evidence type="ECO:0000256" key="3">
    <source>
        <dbReference type="ARBA" id="ARBA00022737"/>
    </source>
</evidence>
<dbReference type="Gene3D" id="1.25.40.20">
    <property type="entry name" value="Ankyrin repeat-containing domain"/>
    <property type="match status" value="3"/>
</dbReference>
<dbReference type="FunFam" id="1.25.40.20:FF:000473">
    <property type="entry name" value="Ankyrin repeat family protein"/>
    <property type="match status" value="1"/>
</dbReference>
<evidence type="ECO:0000259" key="9">
    <source>
        <dbReference type="Pfam" id="PF13962"/>
    </source>
</evidence>
<protein>
    <recommendedName>
        <fullName evidence="9">PGG domain-containing protein</fullName>
    </recommendedName>
</protein>
<organism evidence="10">
    <name type="scientific">Vitis vinifera</name>
    <name type="common">Grape</name>
    <dbReference type="NCBI Taxonomy" id="29760"/>
    <lineage>
        <taxon>Eukaryota</taxon>
        <taxon>Viridiplantae</taxon>
        <taxon>Streptophyta</taxon>
        <taxon>Embryophyta</taxon>
        <taxon>Tracheophyta</taxon>
        <taxon>Spermatophyta</taxon>
        <taxon>Magnoliopsida</taxon>
        <taxon>eudicotyledons</taxon>
        <taxon>Gunneridae</taxon>
        <taxon>Pentapetalae</taxon>
        <taxon>rosids</taxon>
        <taxon>Vitales</taxon>
        <taxon>Vitaceae</taxon>
        <taxon>Viteae</taxon>
        <taxon>Vitis</taxon>
    </lineage>
</organism>
<proteinExistence type="predicted"/>
<keyword evidence="2 8" id="KW-0812">Transmembrane</keyword>
<evidence type="ECO:0000256" key="4">
    <source>
        <dbReference type="ARBA" id="ARBA00022989"/>
    </source>
</evidence>
<dbReference type="GO" id="GO:0016020">
    <property type="term" value="C:membrane"/>
    <property type="evidence" value="ECO:0007669"/>
    <property type="project" value="UniProtKB-SubCell"/>
</dbReference>
<feature type="region of interest" description="Disordered" evidence="7">
    <location>
        <begin position="381"/>
        <end position="405"/>
    </location>
</feature>
<keyword evidence="4 8" id="KW-1133">Transmembrane helix</keyword>
<dbReference type="Pfam" id="PF13962">
    <property type="entry name" value="PGG"/>
    <property type="match status" value="1"/>
</dbReference>
<dbReference type="InterPro" id="IPR026961">
    <property type="entry name" value="PGG_dom"/>
</dbReference>